<evidence type="ECO:0000259" key="7">
    <source>
        <dbReference type="PROSITE" id="PS50850"/>
    </source>
</evidence>
<dbReference type="AlphaFoldDB" id="A0A7G5IEH1"/>
<dbReference type="InterPro" id="IPR044770">
    <property type="entry name" value="MFS_spinster-like"/>
</dbReference>
<feature type="transmembrane region" description="Helical" evidence="6">
    <location>
        <begin position="329"/>
        <end position="355"/>
    </location>
</feature>
<dbReference type="GO" id="GO:0022857">
    <property type="term" value="F:transmembrane transporter activity"/>
    <property type="evidence" value="ECO:0007669"/>
    <property type="project" value="InterPro"/>
</dbReference>
<keyword evidence="9" id="KW-1185">Reference proteome</keyword>
<dbReference type="PANTHER" id="PTHR23505:SF79">
    <property type="entry name" value="PROTEIN SPINSTER"/>
    <property type="match status" value="1"/>
</dbReference>
<dbReference type="InterPro" id="IPR011701">
    <property type="entry name" value="MFS"/>
</dbReference>
<feature type="transmembrane region" description="Helical" evidence="6">
    <location>
        <begin position="270"/>
        <end position="290"/>
    </location>
</feature>
<dbReference type="GO" id="GO:0016020">
    <property type="term" value="C:membrane"/>
    <property type="evidence" value="ECO:0007669"/>
    <property type="project" value="UniProtKB-SubCell"/>
</dbReference>
<evidence type="ECO:0000256" key="3">
    <source>
        <dbReference type="ARBA" id="ARBA00022692"/>
    </source>
</evidence>
<dbReference type="InterPro" id="IPR020846">
    <property type="entry name" value="MFS_dom"/>
</dbReference>
<evidence type="ECO:0000313" key="9">
    <source>
        <dbReference type="Proteomes" id="UP000515292"/>
    </source>
</evidence>
<feature type="transmembrane region" description="Helical" evidence="6">
    <location>
        <begin position="400"/>
        <end position="418"/>
    </location>
</feature>
<accession>A0A7G5IEH1</accession>
<dbReference type="RefSeq" id="WP_182294609.1">
    <property type="nucleotide sequence ID" value="NZ_CP059851.1"/>
</dbReference>
<feature type="transmembrane region" description="Helical" evidence="6">
    <location>
        <begin position="230"/>
        <end position="250"/>
    </location>
</feature>
<evidence type="ECO:0000256" key="6">
    <source>
        <dbReference type="SAM" id="Phobius"/>
    </source>
</evidence>
<feature type="transmembrane region" description="Helical" evidence="6">
    <location>
        <begin position="79"/>
        <end position="98"/>
    </location>
</feature>
<gene>
    <name evidence="8" type="ORF">H3309_10150</name>
</gene>
<keyword evidence="3 6" id="KW-0812">Transmembrane</keyword>
<feature type="transmembrane region" description="Helical" evidence="6">
    <location>
        <begin position="104"/>
        <end position="126"/>
    </location>
</feature>
<feature type="transmembrane region" description="Helical" evidence="6">
    <location>
        <begin position="184"/>
        <end position="202"/>
    </location>
</feature>
<keyword evidence="4 6" id="KW-1133">Transmembrane helix</keyword>
<keyword evidence="5 6" id="KW-0472">Membrane</keyword>
<dbReference type="Pfam" id="PF07690">
    <property type="entry name" value="MFS_1"/>
    <property type="match status" value="1"/>
</dbReference>
<keyword evidence="2" id="KW-0813">Transport</keyword>
<dbReference type="PROSITE" id="PS50850">
    <property type="entry name" value="MFS"/>
    <property type="match status" value="1"/>
</dbReference>
<dbReference type="Proteomes" id="UP000515292">
    <property type="component" value="Chromosome"/>
</dbReference>
<sequence>MTGFPPARLAWTAVALLAAANILSYLDRIIINLLVGPIQRDLQISDTQFGALQGLAFGLFYTLAAVPLGRLVDSRPRRFIIAGGVFVFSLFSLLSGLARSYTQLFLARIGVGAGEASLVPAAYSLISDLFPPEQLGRAMSAFTMTAFIGIGLAYVAGGTAIGWVSAADWSGVPFLADLEGWHRVFILVALPGLLLAPLLLLLPEPPRTGRTRPDSLPFRQVLAHLHARRAVLVPLFASFAAVTFGSYAAAVWTPAFFIRSFGWSPKEIGLWIGLGYLILGPLGVLVAGRWCDALTARGVTDAPLRVAAWAGLAGGLLSILSPLMPSANLALAVLLLSVPFGTMPFPMAGTAIALITPNELRGQVSASYMLTINAVGLGLGPVIVGLLSDTLFTTPDGVRYSLALVAAVTTPLAFLLLWRGLAAYRAVRG</sequence>
<evidence type="ECO:0000256" key="1">
    <source>
        <dbReference type="ARBA" id="ARBA00004141"/>
    </source>
</evidence>
<organism evidence="8 9">
    <name type="scientific">Sandaracinobacteroides saxicola</name>
    <dbReference type="NCBI Taxonomy" id="2759707"/>
    <lineage>
        <taxon>Bacteria</taxon>
        <taxon>Pseudomonadati</taxon>
        <taxon>Pseudomonadota</taxon>
        <taxon>Alphaproteobacteria</taxon>
        <taxon>Sphingomonadales</taxon>
        <taxon>Sphingosinicellaceae</taxon>
        <taxon>Sandaracinobacteroides</taxon>
    </lineage>
</organism>
<dbReference type="SUPFAM" id="SSF103473">
    <property type="entry name" value="MFS general substrate transporter"/>
    <property type="match status" value="1"/>
</dbReference>
<reference evidence="8 9" key="1">
    <citation type="submission" date="2020-07" db="EMBL/GenBank/DDBJ databases">
        <title>Complete genome sequence for Sandaracinobacter sp. M6.</title>
        <authorList>
            <person name="Tang Y."/>
            <person name="Liu Q."/>
            <person name="Guo Z."/>
            <person name="Lei P."/>
            <person name="Huang B."/>
        </authorList>
    </citation>
    <scope>NUCLEOTIDE SEQUENCE [LARGE SCALE GENOMIC DNA]</scope>
    <source>
        <strain evidence="8 9">M6</strain>
    </source>
</reference>
<dbReference type="KEGG" id="sand:H3309_10150"/>
<evidence type="ECO:0000256" key="4">
    <source>
        <dbReference type="ARBA" id="ARBA00022989"/>
    </source>
</evidence>
<name>A0A7G5IEH1_9SPHN</name>
<protein>
    <submittedName>
        <fullName evidence="8">MFS transporter</fullName>
    </submittedName>
</protein>
<feature type="domain" description="Major facilitator superfamily (MFS) profile" evidence="7">
    <location>
        <begin position="13"/>
        <end position="425"/>
    </location>
</feature>
<feature type="transmembrane region" description="Helical" evidence="6">
    <location>
        <begin position="302"/>
        <end position="323"/>
    </location>
</feature>
<feature type="transmembrane region" description="Helical" evidence="6">
    <location>
        <begin position="367"/>
        <end position="388"/>
    </location>
</feature>
<evidence type="ECO:0000256" key="5">
    <source>
        <dbReference type="ARBA" id="ARBA00023136"/>
    </source>
</evidence>
<dbReference type="InterPro" id="IPR036259">
    <property type="entry name" value="MFS_trans_sf"/>
</dbReference>
<feature type="transmembrane region" description="Helical" evidence="6">
    <location>
        <begin position="138"/>
        <end position="164"/>
    </location>
</feature>
<dbReference type="EMBL" id="CP059851">
    <property type="protein sequence ID" value="QMW21763.1"/>
    <property type="molecule type" value="Genomic_DNA"/>
</dbReference>
<dbReference type="Gene3D" id="1.20.1250.20">
    <property type="entry name" value="MFS general substrate transporter like domains"/>
    <property type="match status" value="1"/>
</dbReference>
<evidence type="ECO:0000256" key="2">
    <source>
        <dbReference type="ARBA" id="ARBA00022448"/>
    </source>
</evidence>
<proteinExistence type="predicted"/>
<evidence type="ECO:0000313" key="8">
    <source>
        <dbReference type="EMBL" id="QMW21763.1"/>
    </source>
</evidence>
<comment type="subcellular location">
    <subcellularLocation>
        <location evidence="1">Membrane</location>
        <topology evidence="1">Multi-pass membrane protein</topology>
    </subcellularLocation>
</comment>
<dbReference type="PANTHER" id="PTHR23505">
    <property type="entry name" value="SPINSTER"/>
    <property type="match status" value="1"/>
</dbReference>
<feature type="transmembrane region" description="Helical" evidence="6">
    <location>
        <begin position="52"/>
        <end position="72"/>
    </location>
</feature>